<dbReference type="InterPro" id="IPR000235">
    <property type="entry name" value="Ribosomal_uS7"/>
</dbReference>
<sequence length="99" mass="11118">MEIFTVAISNASPQVEVFSRRIGGATYQIPFDIRSERQETLAMRWLVEAAKKQKGRDMADALTELLIATAKNEGAVIEKKMALHKLAEANRAFAHFGRR</sequence>
<dbReference type="InterPro" id="IPR023798">
    <property type="entry name" value="Ribosomal_uS7_dom"/>
</dbReference>
<evidence type="ECO:0000313" key="5">
    <source>
        <dbReference type="EMBL" id="TSC97006.1"/>
    </source>
</evidence>
<dbReference type="Proteomes" id="UP000318711">
    <property type="component" value="Unassembled WGS sequence"/>
</dbReference>
<accession>A0A554LVW8</accession>
<dbReference type="AlphaFoldDB" id="A0A554LVW8"/>
<evidence type="ECO:0000256" key="2">
    <source>
        <dbReference type="ARBA" id="ARBA00022980"/>
    </source>
</evidence>
<dbReference type="Gene3D" id="1.10.455.10">
    <property type="entry name" value="Ribosomal protein S7 domain"/>
    <property type="match status" value="1"/>
</dbReference>
<comment type="similarity">
    <text evidence="1">Belongs to the universal ribosomal protein uS7 family.</text>
</comment>
<protein>
    <submittedName>
        <fullName evidence="5">Small subunit ribosomal protein S7</fullName>
    </submittedName>
</protein>
<name>A0A554LVW8_9BACT</name>
<evidence type="ECO:0000259" key="4">
    <source>
        <dbReference type="Pfam" id="PF00177"/>
    </source>
</evidence>
<dbReference type="PANTHER" id="PTHR11205">
    <property type="entry name" value="RIBOSOMAL PROTEIN S7"/>
    <property type="match status" value="1"/>
</dbReference>
<dbReference type="EMBL" id="VMGL01000022">
    <property type="protein sequence ID" value="TSC97006.1"/>
    <property type="molecule type" value="Genomic_DNA"/>
</dbReference>
<feature type="domain" description="Small ribosomal subunit protein uS7" evidence="4">
    <location>
        <begin position="1"/>
        <end position="91"/>
    </location>
</feature>
<keyword evidence="3" id="KW-0687">Ribonucleoprotein</keyword>
<dbReference type="PIRSF" id="PIRSF002122">
    <property type="entry name" value="RPS7p_RPS7a_RPS5e_RPS7o"/>
    <property type="match status" value="1"/>
</dbReference>
<keyword evidence="2 5" id="KW-0689">Ribosomal protein</keyword>
<dbReference type="GO" id="GO:1990904">
    <property type="term" value="C:ribonucleoprotein complex"/>
    <property type="evidence" value="ECO:0007669"/>
    <property type="project" value="UniProtKB-KW"/>
</dbReference>
<dbReference type="SUPFAM" id="SSF47973">
    <property type="entry name" value="Ribosomal protein S7"/>
    <property type="match status" value="1"/>
</dbReference>
<dbReference type="Pfam" id="PF00177">
    <property type="entry name" value="Ribosomal_S7"/>
    <property type="match status" value="1"/>
</dbReference>
<dbReference type="GO" id="GO:0005840">
    <property type="term" value="C:ribosome"/>
    <property type="evidence" value="ECO:0007669"/>
    <property type="project" value="UniProtKB-KW"/>
</dbReference>
<organism evidence="5 6">
    <name type="scientific">Candidatus Berkelbacteria bacterium Licking1014_2</name>
    <dbReference type="NCBI Taxonomy" id="2017146"/>
    <lineage>
        <taxon>Bacteria</taxon>
        <taxon>Candidatus Berkelbacteria</taxon>
    </lineage>
</organism>
<gene>
    <name evidence="5" type="ORF">CEN88_227</name>
</gene>
<dbReference type="GO" id="GO:0006412">
    <property type="term" value="P:translation"/>
    <property type="evidence" value="ECO:0007669"/>
    <property type="project" value="InterPro"/>
</dbReference>
<reference evidence="5 6" key="1">
    <citation type="submission" date="2017-07" db="EMBL/GenBank/DDBJ databases">
        <title>Mechanisms for carbon and nitrogen cycling indicate functional differentiation within the Candidate Phyla Radiation.</title>
        <authorList>
            <person name="Danczak R.E."/>
            <person name="Johnston M.D."/>
            <person name="Kenah C."/>
            <person name="Slattery M."/>
            <person name="Wrighton K.C."/>
            <person name="Wilkins M.J."/>
        </authorList>
    </citation>
    <scope>NUCLEOTIDE SEQUENCE [LARGE SCALE GENOMIC DNA]</scope>
    <source>
        <strain evidence="5">Licking1014_2</strain>
    </source>
</reference>
<proteinExistence type="inferred from homology"/>
<evidence type="ECO:0000256" key="3">
    <source>
        <dbReference type="ARBA" id="ARBA00023274"/>
    </source>
</evidence>
<evidence type="ECO:0000256" key="1">
    <source>
        <dbReference type="ARBA" id="ARBA00007151"/>
    </source>
</evidence>
<dbReference type="InterPro" id="IPR036823">
    <property type="entry name" value="Ribosomal_uS7_dom_sf"/>
</dbReference>
<comment type="caution">
    <text evidence="5">The sequence shown here is derived from an EMBL/GenBank/DDBJ whole genome shotgun (WGS) entry which is preliminary data.</text>
</comment>
<evidence type="ECO:0000313" key="6">
    <source>
        <dbReference type="Proteomes" id="UP000318711"/>
    </source>
</evidence>